<dbReference type="Pfam" id="PF09588">
    <property type="entry name" value="YqaJ"/>
    <property type="match status" value="1"/>
</dbReference>
<protein>
    <recommendedName>
        <fullName evidence="1">YqaJ viral recombinase domain-containing protein</fullName>
    </recommendedName>
</protein>
<sequence>MQPTLALFDAPPVPYRERVIADAADRVSWLRERARGVTATDVARLTGEKAVRAVALEKLLGSRFSGNAYTQHGRTREPEIGRWVARHHPGMRGNTALFHADGQRAHLATPDGIRDNDGTLELCEIKTTRTAWRSIPRHYLRQVWWQQYVLGAERTLVVWEQHDDFVPVSGVPETRWVDRDENEIHRLVALAEQVLAAMRR</sequence>
<dbReference type="EMBL" id="BSVA01000001">
    <property type="protein sequence ID" value="GMA90265.1"/>
    <property type="molecule type" value="Genomic_DNA"/>
</dbReference>
<dbReference type="InterPro" id="IPR019080">
    <property type="entry name" value="YqaJ_viral_recombinase"/>
</dbReference>
<proteinExistence type="predicted"/>
<reference evidence="3" key="1">
    <citation type="journal article" date="2019" name="Int. J. Syst. Evol. Microbiol.">
        <title>The Global Catalogue of Microorganisms (GCM) 10K type strain sequencing project: providing services to taxonomists for standard genome sequencing and annotation.</title>
        <authorList>
            <consortium name="The Broad Institute Genomics Platform"/>
            <consortium name="The Broad Institute Genome Sequencing Center for Infectious Disease"/>
            <person name="Wu L."/>
            <person name="Ma J."/>
        </authorList>
    </citation>
    <scope>NUCLEOTIDE SEQUENCE [LARGE SCALE GENOMIC DNA]</scope>
    <source>
        <strain evidence="3">NBRC 108755</strain>
    </source>
</reference>
<evidence type="ECO:0000313" key="3">
    <source>
        <dbReference type="Proteomes" id="UP001157069"/>
    </source>
</evidence>
<accession>A0ABQ6JU84</accession>
<evidence type="ECO:0000259" key="1">
    <source>
        <dbReference type="Pfam" id="PF09588"/>
    </source>
</evidence>
<evidence type="ECO:0000313" key="2">
    <source>
        <dbReference type="EMBL" id="GMA90265.1"/>
    </source>
</evidence>
<dbReference type="InterPro" id="IPR011604">
    <property type="entry name" value="PDDEXK-like_dom_sf"/>
</dbReference>
<comment type="caution">
    <text evidence="2">The sequence shown here is derived from an EMBL/GenBank/DDBJ whole genome shotgun (WGS) entry which is preliminary data.</text>
</comment>
<dbReference type="RefSeq" id="WP_284297915.1">
    <property type="nucleotide sequence ID" value="NZ_BSVA01000001.1"/>
</dbReference>
<keyword evidence="3" id="KW-1185">Reference proteome</keyword>
<feature type="domain" description="YqaJ viral recombinase" evidence="1">
    <location>
        <begin position="29"/>
        <end position="152"/>
    </location>
</feature>
<dbReference type="SUPFAM" id="SSF52980">
    <property type="entry name" value="Restriction endonuclease-like"/>
    <property type="match status" value="1"/>
</dbReference>
<dbReference type="Gene3D" id="3.90.320.10">
    <property type="match status" value="1"/>
</dbReference>
<organism evidence="2 3">
    <name type="scientific">Homoserinibacter gongjuensis</name>
    <dbReference type="NCBI Taxonomy" id="1162968"/>
    <lineage>
        <taxon>Bacteria</taxon>
        <taxon>Bacillati</taxon>
        <taxon>Actinomycetota</taxon>
        <taxon>Actinomycetes</taxon>
        <taxon>Micrococcales</taxon>
        <taxon>Microbacteriaceae</taxon>
        <taxon>Homoserinibacter</taxon>
    </lineage>
</organism>
<dbReference type="InterPro" id="IPR011335">
    <property type="entry name" value="Restrct_endonuc-II-like"/>
</dbReference>
<name>A0ABQ6JU84_9MICO</name>
<dbReference type="Proteomes" id="UP001157069">
    <property type="component" value="Unassembled WGS sequence"/>
</dbReference>
<gene>
    <name evidence="2" type="ORF">GCM10025869_07940</name>
</gene>